<keyword evidence="1" id="KW-1133">Transmembrane helix</keyword>
<name>A0A0G0YE84_UNCKA</name>
<keyword evidence="1" id="KW-0472">Membrane</keyword>
<gene>
    <name evidence="2" type="ORF">UU59_C0001G0034</name>
</gene>
<feature type="transmembrane region" description="Helical" evidence="1">
    <location>
        <begin position="46"/>
        <end position="78"/>
    </location>
</feature>
<protein>
    <submittedName>
        <fullName evidence="2">Uncharacterized protein</fullName>
    </submittedName>
</protein>
<sequence>MDTPHSEFYPEYVTFTSYGLMYNAAMSKSTKDLDERDFFYRELPNVIQIVGFPLLIVSYLFKSALITSIALYFTVWFVRGYLDSQIKSYEFEERQRKSAKVVVDIFVIATWFLLSAYLLLIAT</sequence>
<evidence type="ECO:0000313" key="3">
    <source>
        <dbReference type="Proteomes" id="UP000034544"/>
    </source>
</evidence>
<accession>A0A0G0YE84</accession>
<evidence type="ECO:0000313" key="2">
    <source>
        <dbReference type="EMBL" id="KKS07861.1"/>
    </source>
</evidence>
<evidence type="ECO:0000256" key="1">
    <source>
        <dbReference type="SAM" id="Phobius"/>
    </source>
</evidence>
<dbReference type="EMBL" id="LCBF01000001">
    <property type="protein sequence ID" value="KKS07861.1"/>
    <property type="molecule type" value="Genomic_DNA"/>
</dbReference>
<proteinExistence type="predicted"/>
<dbReference type="Proteomes" id="UP000034544">
    <property type="component" value="Unassembled WGS sequence"/>
</dbReference>
<reference evidence="2 3" key="1">
    <citation type="journal article" date="2015" name="Nature">
        <title>rRNA introns, odd ribosomes, and small enigmatic genomes across a large radiation of phyla.</title>
        <authorList>
            <person name="Brown C.T."/>
            <person name="Hug L.A."/>
            <person name="Thomas B.C."/>
            <person name="Sharon I."/>
            <person name="Castelle C.J."/>
            <person name="Singh A."/>
            <person name="Wilkins M.J."/>
            <person name="Williams K.H."/>
            <person name="Banfield J.F."/>
        </authorList>
    </citation>
    <scope>NUCLEOTIDE SEQUENCE [LARGE SCALE GENOMIC DNA]</scope>
</reference>
<comment type="caution">
    <text evidence="2">The sequence shown here is derived from an EMBL/GenBank/DDBJ whole genome shotgun (WGS) entry which is preliminary data.</text>
</comment>
<keyword evidence="1" id="KW-0812">Transmembrane</keyword>
<feature type="transmembrane region" description="Helical" evidence="1">
    <location>
        <begin position="99"/>
        <end position="122"/>
    </location>
</feature>
<dbReference type="AlphaFoldDB" id="A0A0G0YE84"/>
<organism evidence="2 3">
    <name type="scientific">candidate division WWE3 bacterium GW2011_GWE1_41_27</name>
    <dbReference type="NCBI Taxonomy" id="1619131"/>
    <lineage>
        <taxon>Bacteria</taxon>
        <taxon>Katanobacteria</taxon>
    </lineage>
</organism>